<feature type="transmembrane region" description="Helical" evidence="7">
    <location>
        <begin position="153"/>
        <end position="172"/>
    </location>
</feature>
<dbReference type="EMBL" id="DS268422">
    <property type="protein sequence ID" value="EFO89702.1"/>
    <property type="molecule type" value="Genomic_DNA"/>
</dbReference>
<keyword evidence="4 7" id="KW-1133">Transmembrane helix</keyword>
<feature type="transmembrane region" description="Helical" evidence="7">
    <location>
        <begin position="39"/>
        <end position="62"/>
    </location>
</feature>
<dbReference type="GO" id="GO:0019706">
    <property type="term" value="F:protein-cysteine S-palmitoyltransferase activity"/>
    <property type="evidence" value="ECO:0007669"/>
    <property type="project" value="UniProtKB-EC"/>
</dbReference>
<gene>
    <name evidence="9" type="ORF">CRE_07383</name>
</gene>
<evidence type="ECO:0000259" key="8">
    <source>
        <dbReference type="Pfam" id="PF01529"/>
    </source>
</evidence>
<evidence type="ECO:0000256" key="6">
    <source>
        <dbReference type="ARBA" id="ARBA00023315"/>
    </source>
</evidence>
<evidence type="ECO:0000256" key="5">
    <source>
        <dbReference type="ARBA" id="ARBA00023136"/>
    </source>
</evidence>
<keyword evidence="5 7" id="KW-0472">Membrane</keyword>
<dbReference type="EC" id="2.3.1.225" evidence="7"/>
<comment type="similarity">
    <text evidence="7">Belongs to the DHHC palmitoyltransferase family.</text>
</comment>
<dbReference type="OMA" id="DGIVWDC"/>
<evidence type="ECO:0000256" key="4">
    <source>
        <dbReference type="ARBA" id="ARBA00022989"/>
    </source>
</evidence>
<dbReference type="HOGENOM" id="CLU_054274_2_0_1"/>
<sequence length="328" mass="38269">MCNERMNRLCDLIDRKIDDGTFVPMMNVANSTMRQLGKFLVLFVYFISTFLAFTSFFIIIPYEQLYKPVWFLVTLGVMGLYFLFNIQYHYYKARTIPPVVNPGEEGDAFCEKCNYWKSDRAHHCSVCERCVLGMDHHCIWINQCVGSHNHRHFFLFVANLTLAAATIIIAGYQSFYDHLFLVRDAINAWFSTVIFRTTLKQLIARQYYNMHLFRTLFAIMTVSGFARTSVVFCYLLSAILLIMVGGLTLWNVYLISIGCTYIDYLKLTGSKKKLSARKRLNKGFKSNWKNFLGLRRNRTFFRCVVLPMALPPVKYEDINSRQDVFDVV</sequence>
<organism evidence="10">
    <name type="scientific">Caenorhabditis remanei</name>
    <name type="common">Caenorhabditis vulgaris</name>
    <dbReference type="NCBI Taxonomy" id="31234"/>
    <lineage>
        <taxon>Eukaryota</taxon>
        <taxon>Metazoa</taxon>
        <taxon>Ecdysozoa</taxon>
        <taxon>Nematoda</taxon>
        <taxon>Chromadorea</taxon>
        <taxon>Rhabditida</taxon>
        <taxon>Rhabditina</taxon>
        <taxon>Rhabditomorpha</taxon>
        <taxon>Rhabditoidea</taxon>
        <taxon>Rhabditidae</taxon>
        <taxon>Peloderinae</taxon>
        <taxon>Caenorhabditis</taxon>
    </lineage>
</organism>
<dbReference type="GO" id="GO:0016020">
    <property type="term" value="C:membrane"/>
    <property type="evidence" value="ECO:0007669"/>
    <property type="project" value="UniProtKB-SubCell"/>
</dbReference>
<name>E3M2L7_CAERE</name>
<evidence type="ECO:0000256" key="2">
    <source>
        <dbReference type="ARBA" id="ARBA00022679"/>
    </source>
</evidence>
<proteinExistence type="inferred from homology"/>
<feature type="transmembrane region" description="Helical" evidence="7">
    <location>
        <begin position="178"/>
        <end position="195"/>
    </location>
</feature>
<evidence type="ECO:0000256" key="3">
    <source>
        <dbReference type="ARBA" id="ARBA00022692"/>
    </source>
</evidence>
<protein>
    <recommendedName>
        <fullName evidence="7">Palmitoyltransferase</fullName>
        <ecNumber evidence="7">2.3.1.225</ecNumber>
    </recommendedName>
</protein>
<dbReference type="InParanoid" id="E3M2L7"/>
<keyword evidence="2 7" id="KW-0808">Transferase</keyword>
<evidence type="ECO:0000256" key="7">
    <source>
        <dbReference type="RuleBase" id="RU079119"/>
    </source>
</evidence>
<dbReference type="OrthoDB" id="331948at2759"/>
<keyword evidence="10" id="KW-1185">Reference proteome</keyword>
<dbReference type="InterPro" id="IPR001594">
    <property type="entry name" value="Palmitoyltrfase_DHHC"/>
</dbReference>
<comment type="domain">
    <text evidence="7">The DHHC domain is required for palmitoyltransferase activity.</text>
</comment>
<feature type="transmembrane region" description="Helical" evidence="7">
    <location>
        <begin position="216"/>
        <end position="244"/>
    </location>
</feature>
<dbReference type="Pfam" id="PF01529">
    <property type="entry name" value="DHHC"/>
    <property type="match status" value="1"/>
</dbReference>
<dbReference type="FunCoup" id="E3M2L7">
    <property type="interactions" value="2942"/>
</dbReference>
<evidence type="ECO:0000313" key="9">
    <source>
        <dbReference type="EMBL" id="EFO89702.1"/>
    </source>
</evidence>
<dbReference type="AlphaFoldDB" id="E3M2L7"/>
<evidence type="ECO:0000256" key="1">
    <source>
        <dbReference type="ARBA" id="ARBA00004141"/>
    </source>
</evidence>
<dbReference type="PROSITE" id="PS50216">
    <property type="entry name" value="DHHC"/>
    <property type="match status" value="1"/>
</dbReference>
<comment type="subcellular location">
    <subcellularLocation>
        <location evidence="1">Membrane</location>
        <topology evidence="1">Multi-pass membrane protein</topology>
    </subcellularLocation>
</comment>
<feature type="transmembrane region" description="Helical" evidence="7">
    <location>
        <begin position="68"/>
        <end position="86"/>
    </location>
</feature>
<dbReference type="InterPro" id="IPR039859">
    <property type="entry name" value="PFA4/ZDH16/20/ERF2-like"/>
</dbReference>
<reference evidence="9" key="1">
    <citation type="submission" date="2007-07" db="EMBL/GenBank/DDBJ databases">
        <title>PCAP assembly of the Caenorhabditis remanei genome.</title>
        <authorList>
            <consortium name="The Caenorhabditis remanei Sequencing Consortium"/>
            <person name="Wilson R.K."/>
        </authorList>
    </citation>
    <scope>NUCLEOTIDE SEQUENCE [LARGE SCALE GENOMIC DNA]</scope>
    <source>
        <strain evidence="9">PB4641</strain>
    </source>
</reference>
<accession>E3M2L7</accession>
<comment type="catalytic activity">
    <reaction evidence="7">
        <text>L-cysteinyl-[protein] + hexadecanoyl-CoA = S-hexadecanoyl-L-cysteinyl-[protein] + CoA</text>
        <dbReference type="Rhea" id="RHEA:36683"/>
        <dbReference type="Rhea" id="RHEA-COMP:10131"/>
        <dbReference type="Rhea" id="RHEA-COMP:11032"/>
        <dbReference type="ChEBI" id="CHEBI:29950"/>
        <dbReference type="ChEBI" id="CHEBI:57287"/>
        <dbReference type="ChEBI" id="CHEBI:57379"/>
        <dbReference type="ChEBI" id="CHEBI:74151"/>
        <dbReference type="EC" id="2.3.1.225"/>
    </reaction>
</comment>
<dbReference type="Proteomes" id="UP000008281">
    <property type="component" value="Unassembled WGS sequence"/>
</dbReference>
<evidence type="ECO:0000313" key="10">
    <source>
        <dbReference type="Proteomes" id="UP000008281"/>
    </source>
</evidence>
<keyword evidence="3 7" id="KW-0812">Transmembrane</keyword>
<keyword evidence="6 7" id="KW-0012">Acyltransferase</keyword>
<dbReference type="eggNOG" id="KOG1313">
    <property type="taxonomic scope" value="Eukaryota"/>
</dbReference>
<dbReference type="PANTHER" id="PTHR12246">
    <property type="entry name" value="PALMITOYLTRANSFERASE ZDHHC16"/>
    <property type="match status" value="1"/>
</dbReference>
<feature type="domain" description="Palmitoyltransferase DHHC" evidence="8">
    <location>
        <begin position="105"/>
        <end position="266"/>
    </location>
</feature>